<keyword evidence="1" id="KW-0175">Coiled coil</keyword>
<keyword evidence="2" id="KW-0812">Transmembrane</keyword>
<dbReference type="InterPro" id="IPR000594">
    <property type="entry name" value="ThiF_NAD_FAD-bd"/>
</dbReference>
<dbReference type="InterPro" id="IPR045886">
    <property type="entry name" value="ThiF/MoeB/HesA"/>
</dbReference>
<proteinExistence type="predicted"/>
<dbReference type="InterPro" id="IPR035985">
    <property type="entry name" value="Ubiquitin-activating_enz"/>
</dbReference>
<dbReference type="EMBL" id="JBHUEM010000014">
    <property type="protein sequence ID" value="MFD1736932.1"/>
    <property type="molecule type" value="Genomic_DNA"/>
</dbReference>
<dbReference type="PANTHER" id="PTHR43267:SF1">
    <property type="entry name" value="TRNA THREONYLCARBAMOYLADENOSINE DEHYDRATASE"/>
    <property type="match status" value="1"/>
</dbReference>
<keyword evidence="4" id="KW-0808">Transferase</keyword>
<dbReference type="Pfam" id="PF00899">
    <property type="entry name" value="ThiF"/>
    <property type="match status" value="1"/>
</dbReference>
<feature type="transmembrane region" description="Helical" evidence="2">
    <location>
        <begin position="122"/>
        <end position="143"/>
    </location>
</feature>
<keyword evidence="2" id="KW-0472">Membrane</keyword>
<accession>A0ABW4LQZ9</accession>
<evidence type="ECO:0000259" key="3">
    <source>
        <dbReference type="Pfam" id="PF00899"/>
    </source>
</evidence>
<dbReference type="GO" id="GO:0016779">
    <property type="term" value="F:nucleotidyltransferase activity"/>
    <property type="evidence" value="ECO:0007669"/>
    <property type="project" value="UniProtKB-KW"/>
</dbReference>
<comment type="caution">
    <text evidence="4">The sequence shown here is derived from an EMBL/GenBank/DDBJ whole genome shotgun (WGS) entry which is preliminary data.</text>
</comment>
<sequence length="855" mass="99855">MKLKSSLNFRAHPEKSTVSFHDGEEKELYVDDLDGFWDLLKILSIKEYSENSHEIRNWKNKYGYGNKELRKIIQFLNYNGLLYKPNDKFSDDLHTRNFNYFSAFDKSESAHNILDKISSSTIMIVGIGTIGATLAVALANLGVKKIILIDPDIVELKNIPAQLIFTKNDVGQKKVDVIKNRIITTFPEHQVETLEIEIKTVEDLSIIHNIHKIDFLFNCFDTATETLHKDIVAFTSKLNINYILMGYHYDSIIAYQLGLKNGNKLIEESFKEFNEELVISVNRGTVFQCIAGTLMGIKLFISTLLNNENVDKANYLQFDLNSFTIDKEEPLNDKSNNDHFITSLKELYPIENTELTKEIRNLKQIIEQCNVAEEDHTLAEAEIVSLFNFFEILLELDSLKDLNLEETYSSFMSFLNEIDETSDNNEENLYKVYHETIDQIENAEEVNLYTLTSKLRTYDNYQIRVNSQKRIFDAISRKSGTLLNLLKSAKTSQINIYNEVNLKEVLGLNKSDISIFEKTLLENYADLFLNFYKLFYPQEKDGSFDFLAHIDEEDIIFGDINDAMEILQHSFDGSYDKHHLESYLNEIHSKNYIKVVDPAIQKNVNKTVFFPLKKQNRIVLTYDNTYNSLFTYIHEFGHSYYNQYYGSDYFNKSNRTINEVLALFFEIKTIFGILDNQSIRSTYSKELMIGEYIERISKLLLSNFAINYLESKVIEQILNNNEFKLTLQDFLNMQEQVDNVLFEDIPLKNAKNNYLNILLYPYFIFNFKDYIVDPIALLIASYLYKKYQSNPMLMEYKLKSFLVNSTEIDMTSFCREILNRELSEEFINEMLDNFRLLINKLNDIKLTSTELVLNK</sequence>
<keyword evidence="5" id="KW-1185">Reference proteome</keyword>
<feature type="coiled-coil region" evidence="1">
    <location>
        <begin position="352"/>
        <end position="382"/>
    </location>
</feature>
<dbReference type="Gene3D" id="1.10.1370.20">
    <property type="entry name" value="Oligoendopeptidase f, C-terminal domain"/>
    <property type="match status" value="1"/>
</dbReference>
<dbReference type="SUPFAM" id="SSF69572">
    <property type="entry name" value="Activating enzymes of the ubiquitin-like proteins"/>
    <property type="match status" value="1"/>
</dbReference>
<dbReference type="Proteomes" id="UP001597214">
    <property type="component" value="Unassembled WGS sequence"/>
</dbReference>
<dbReference type="PANTHER" id="PTHR43267">
    <property type="entry name" value="TRNA THREONYLCARBAMOYLADENOSINE DEHYDRATASE"/>
    <property type="match status" value="1"/>
</dbReference>
<protein>
    <submittedName>
        <fullName evidence="4">ThiF family adenylyltransferase</fullName>
    </submittedName>
</protein>
<reference evidence="5" key="1">
    <citation type="journal article" date="2019" name="Int. J. Syst. Evol. Microbiol.">
        <title>The Global Catalogue of Microorganisms (GCM) 10K type strain sequencing project: providing services to taxonomists for standard genome sequencing and annotation.</title>
        <authorList>
            <consortium name="The Broad Institute Genomics Platform"/>
            <consortium name="The Broad Institute Genome Sequencing Center for Infectious Disease"/>
            <person name="Wu L."/>
            <person name="Ma J."/>
        </authorList>
    </citation>
    <scope>NUCLEOTIDE SEQUENCE [LARGE SCALE GENOMIC DNA]</scope>
    <source>
        <strain evidence="5">CCUG 49339</strain>
    </source>
</reference>
<organism evidence="4 5">
    <name type="scientific">Bacillus salitolerans</name>
    <dbReference type="NCBI Taxonomy" id="1437434"/>
    <lineage>
        <taxon>Bacteria</taxon>
        <taxon>Bacillati</taxon>
        <taxon>Bacillota</taxon>
        <taxon>Bacilli</taxon>
        <taxon>Bacillales</taxon>
        <taxon>Bacillaceae</taxon>
        <taxon>Bacillus</taxon>
    </lineage>
</organism>
<evidence type="ECO:0000256" key="1">
    <source>
        <dbReference type="SAM" id="Coils"/>
    </source>
</evidence>
<evidence type="ECO:0000313" key="5">
    <source>
        <dbReference type="Proteomes" id="UP001597214"/>
    </source>
</evidence>
<dbReference type="Gene3D" id="3.40.50.720">
    <property type="entry name" value="NAD(P)-binding Rossmann-like Domain"/>
    <property type="match status" value="1"/>
</dbReference>
<dbReference type="CDD" id="cd01483">
    <property type="entry name" value="E1_enzyme_family"/>
    <property type="match status" value="1"/>
</dbReference>
<dbReference type="RefSeq" id="WP_377928121.1">
    <property type="nucleotide sequence ID" value="NZ_JBHUEM010000014.1"/>
</dbReference>
<evidence type="ECO:0000256" key="2">
    <source>
        <dbReference type="SAM" id="Phobius"/>
    </source>
</evidence>
<name>A0ABW4LQZ9_9BACI</name>
<keyword evidence="4" id="KW-0548">Nucleotidyltransferase</keyword>
<keyword evidence="2" id="KW-1133">Transmembrane helix</keyword>
<feature type="domain" description="THIF-type NAD/FAD binding fold" evidence="3">
    <location>
        <begin position="113"/>
        <end position="236"/>
    </location>
</feature>
<dbReference type="InterPro" id="IPR042088">
    <property type="entry name" value="OligoPept_F_C"/>
</dbReference>
<dbReference type="SUPFAM" id="SSF55486">
    <property type="entry name" value="Metalloproteases ('zincins'), catalytic domain"/>
    <property type="match status" value="1"/>
</dbReference>
<gene>
    <name evidence="4" type="ORF">ACFSCX_10195</name>
</gene>
<evidence type="ECO:0000313" key="4">
    <source>
        <dbReference type="EMBL" id="MFD1736932.1"/>
    </source>
</evidence>